<feature type="region of interest" description="Disordered" evidence="1">
    <location>
        <begin position="199"/>
        <end position="255"/>
    </location>
</feature>
<protein>
    <recommendedName>
        <fullName evidence="2">Myb-like domain-containing protein</fullName>
    </recommendedName>
</protein>
<proteinExistence type="predicted"/>
<feature type="region of interest" description="Disordered" evidence="1">
    <location>
        <begin position="294"/>
        <end position="328"/>
    </location>
</feature>
<dbReference type="Proteomes" id="UP001516023">
    <property type="component" value="Unassembled WGS sequence"/>
</dbReference>
<feature type="region of interest" description="Disordered" evidence="1">
    <location>
        <begin position="766"/>
        <end position="875"/>
    </location>
</feature>
<dbReference type="Pfam" id="PF00249">
    <property type="entry name" value="Myb_DNA-binding"/>
    <property type="match status" value="1"/>
</dbReference>
<organism evidence="3 4">
    <name type="scientific">Cyclotella cryptica</name>
    <dbReference type="NCBI Taxonomy" id="29204"/>
    <lineage>
        <taxon>Eukaryota</taxon>
        <taxon>Sar</taxon>
        <taxon>Stramenopiles</taxon>
        <taxon>Ochrophyta</taxon>
        <taxon>Bacillariophyta</taxon>
        <taxon>Coscinodiscophyceae</taxon>
        <taxon>Thalassiosirophycidae</taxon>
        <taxon>Stephanodiscales</taxon>
        <taxon>Stephanodiscaceae</taxon>
        <taxon>Cyclotella</taxon>
    </lineage>
</organism>
<evidence type="ECO:0000256" key="1">
    <source>
        <dbReference type="SAM" id="MobiDB-lite"/>
    </source>
</evidence>
<comment type="caution">
    <text evidence="3">The sequence shown here is derived from an EMBL/GenBank/DDBJ whole genome shotgun (WGS) entry which is preliminary data.</text>
</comment>
<feature type="compositionally biased region" description="Basic residues" evidence="1">
    <location>
        <begin position="199"/>
        <end position="209"/>
    </location>
</feature>
<feature type="region of interest" description="Disordered" evidence="1">
    <location>
        <begin position="1049"/>
        <end position="1069"/>
    </location>
</feature>
<evidence type="ECO:0000313" key="4">
    <source>
        <dbReference type="Proteomes" id="UP001516023"/>
    </source>
</evidence>
<dbReference type="CDD" id="cd00167">
    <property type="entry name" value="SANT"/>
    <property type="match status" value="2"/>
</dbReference>
<reference evidence="3 4" key="1">
    <citation type="journal article" date="2020" name="G3 (Bethesda)">
        <title>Improved Reference Genome for Cyclotella cryptica CCMP332, a Model for Cell Wall Morphogenesis, Salinity Adaptation, and Lipid Production in Diatoms (Bacillariophyta).</title>
        <authorList>
            <person name="Roberts W.R."/>
            <person name="Downey K.M."/>
            <person name="Ruck E.C."/>
            <person name="Traller J.C."/>
            <person name="Alverson A.J."/>
        </authorList>
    </citation>
    <scope>NUCLEOTIDE SEQUENCE [LARGE SCALE GENOMIC DNA]</scope>
    <source>
        <strain evidence="3 4">CCMP332</strain>
    </source>
</reference>
<feature type="compositionally biased region" description="Polar residues" evidence="1">
    <location>
        <begin position="766"/>
        <end position="803"/>
    </location>
</feature>
<feature type="compositionally biased region" description="Basic and acidic residues" evidence="1">
    <location>
        <begin position="855"/>
        <end position="875"/>
    </location>
</feature>
<feature type="compositionally biased region" description="Low complexity" evidence="1">
    <location>
        <begin position="310"/>
        <end position="328"/>
    </location>
</feature>
<dbReference type="EMBL" id="JABMIG020000076">
    <property type="protein sequence ID" value="KAL3794956.1"/>
    <property type="molecule type" value="Genomic_DNA"/>
</dbReference>
<dbReference type="PROSITE" id="PS50090">
    <property type="entry name" value="MYB_LIKE"/>
    <property type="match status" value="2"/>
</dbReference>
<gene>
    <name evidence="3" type="ORF">HJC23_004333</name>
</gene>
<dbReference type="InterPro" id="IPR009057">
    <property type="entry name" value="Homeodomain-like_sf"/>
</dbReference>
<feature type="compositionally biased region" description="Low complexity" evidence="1">
    <location>
        <begin position="807"/>
        <end position="823"/>
    </location>
</feature>
<feature type="region of interest" description="Disordered" evidence="1">
    <location>
        <begin position="72"/>
        <end position="119"/>
    </location>
</feature>
<dbReference type="SUPFAM" id="SSF46689">
    <property type="entry name" value="Homeodomain-like"/>
    <property type="match status" value="1"/>
</dbReference>
<dbReference type="InterPro" id="IPR001005">
    <property type="entry name" value="SANT/Myb"/>
</dbReference>
<feature type="compositionally biased region" description="Basic and acidic residues" evidence="1">
    <location>
        <begin position="95"/>
        <end position="112"/>
    </location>
</feature>
<keyword evidence="4" id="KW-1185">Reference proteome</keyword>
<accession>A0ABD3Q605</accession>
<feature type="domain" description="Myb-like" evidence="2">
    <location>
        <begin position="585"/>
        <end position="637"/>
    </location>
</feature>
<feature type="domain" description="Myb-like" evidence="2">
    <location>
        <begin position="692"/>
        <end position="736"/>
    </location>
</feature>
<evidence type="ECO:0000313" key="3">
    <source>
        <dbReference type="EMBL" id="KAL3794956.1"/>
    </source>
</evidence>
<dbReference type="Gene3D" id="1.10.10.60">
    <property type="entry name" value="Homeodomain-like"/>
    <property type="match status" value="2"/>
</dbReference>
<sequence length="1175" mass="128958">METKTSKLLRVLNHDDDATTVFTFKTLTSIPPPENGNGAAAAECLLGTIVGDDGGGMVGNALEDGDDEEYLLTSEEEEEEDDDEDDDMDEDTEDNSMHQDGEEQEEKKDDKKRSHVMATPLKKMHRDDYDYLDDHLFGEIEGLMEEDLDAQLTSLLHTDILGESSRPDTIWNHKSGIGGGVGVNATTPAGKLPWRARSNKRPLRHRKKSTQTVVTTPPLGWASPEISNSSLPHHHSAAAATTTTFNHPSTPSGPLVTRQQLHRLRSTMAKHHQLLLQQATLAVRAAYVQKVAKDSQRCASGGAAPPSKTASGGVLPGVSSSSSSSLPASMLNTRSLTFCPPQGRRRECSYENDFYHGENAEELAECLDGAVGMLQDLEQNWKDAVRNSIQLSFSQGAHPTAAPSLQQGGRRNLLSSMGEETDDIPETEAQGIHATNDAHTSLERRLTRSAFTKTLLEREMEMTVLQNDGETSILPSGVNAVRHRISVFDIRGLARLRETFSAIDNSVNEVRMEESKEGCNGGINILHPANHGEACQLLLKHAGAEVDASLVPGSVDLGDLLTHAPEAFAEPEKVNRPLTKTQRLELRKNKNQFTAGEDNLILRGVNLYGEKEWVLVSDRFLPDRPVNNISQRYHRLCFLIYKSNGIYIDDEESLRRCLRCVVSEEDDAAERTMEAVSKIKPPAPPTTMNVHRWTMEEDIAILKAVPMMGNQWAEICNHIIPHRDRGHIRKRYQVLERRIPKGTTKMNLKRPAEIELAREVTKYAKTMTTKTQKPPSSQKNVVPKKANSTVSKTQPKTTSTGVRSTHPIKIIPNPPKSSKIVESSSEEKGAIALAPRASPPTSDLPKSFAPFSDKPTSEFERNFPKQELKPLSQDHDSTKDLEYIFHGHELSNACETTRMGLEKILADEWSQASGMQRLLEAGFAESNINPVDGSKPFHSPIKSSHLPEMEMDHLGASRLSMLHEFNATVNARKDSNSNKGHAAVFCLKTKENASKRSNAEALPERPVKVSGSPVKVDLDAYVSSSPSQENIFSEPLSHPASALSYDHGTLTPGRIGSPGKFDTPTREGGKSQLCDEAFQYFMSDGTPIKSTTPSKLRMLPPNTPLNHFGFSFSNGGLSGPVDGGNNSLLMAGDDFDAVSALQDLSNSAPPTPSKLLLPITEGTRVFYPTVEQGAM</sequence>
<dbReference type="SMART" id="SM00717">
    <property type="entry name" value="SANT"/>
    <property type="match status" value="2"/>
</dbReference>
<dbReference type="AlphaFoldDB" id="A0ABD3Q605"/>
<feature type="compositionally biased region" description="Acidic residues" evidence="1">
    <location>
        <begin position="72"/>
        <end position="94"/>
    </location>
</feature>
<evidence type="ECO:0000259" key="2">
    <source>
        <dbReference type="PROSITE" id="PS50090"/>
    </source>
</evidence>
<name>A0ABD3Q605_9STRA</name>